<feature type="domain" description="Helicase ATP-binding" evidence="2">
    <location>
        <begin position="584"/>
        <end position="710"/>
    </location>
</feature>
<dbReference type="GO" id="GO:0004386">
    <property type="term" value="F:helicase activity"/>
    <property type="evidence" value="ECO:0007669"/>
    <property type="project" value="UniProtKB-KW"/>
</dbReference>
<dbReference type="SMART" id="SM00490">
    <property type="entry name" value="HELICc"/>
    <property type="match status" value="1"/>
</dbReference>
<dbReference type="EMBL" id="CASHTH010002272">
    <property type="protein sequence ID" value="CAI8027341.1"/>
    <property type="molecule type" value="Genomic_DNA"/>
</dbReference>
<dbReference type="InterPro" id="IPR014001">
    <property type="entry name" value="Helicase_ATP-bd"/>
</dbReference>
<dbReference type="InterPro" id="IPR038718">
    <property type="entry name" value="SNF2-like_sf"/>
</dbReference>
<dbReference type="SUPFAM" id="SSF52540">
    <property type="entry name" value="P-loop containing nucleoside triphosphate hydrolases"/>
    <property type="match status" value="2"/>
</dbReference>
<evidence type="ECO:0000256" key="1">
    <source>
        <dbReference type="ARBA" id="ARBA00022801"/>
    </source>
</evidence>
<dbReference type="Gene3D" id="3.40.50.300">
    <property type="entry name" value="P-loop containing nucleotide triphosphate hydrolases"/>
    <property type="match status" value="1"/>
</dbReference>
<comment type="caution">
    <text evidence="4">The sequence shown here is derived from an EMBL/GenBank/DDBJ whole genome shotgun (WGS) entry which is preliminary data.</text>
</comment>
<evidence type="ECO:0000259" key="3">
    <source>
        <dbReference type="PROSITE" id="PS51194"/>
    </source>
</evidence>
<dbReference type="GO" id="GO:0016787">
    <property type="term" value="F:hydrolase activity"/>
    <property type="evidence" value="ECO:0007669"/>
    <property type="project" value="UniProtKB-KW"/>
</dbReference>
<dbReference type="PROSITE" id="PS51194">
    <property type="entry name" value="HELICASE_CTER"/>
    <property type="match status" value="1"/>
</dbReference>
<evidence type="ECO:0000313" key="4">
    <source>
        <dbReference type="EMBL" id="CAI8027341.1"/>
    </source>
</evidence>
<dbReference type="Pfam" id="PF00271">
    <property type="entry name" value="Helicase_C"/>
    <property type="match status" value="1"/>
</dbReference>
<keyword evidence="4" id="KW-0547">Nucleotide-binding</keyword>
<keyword evidence="5" id="KW-1185">Reference proteome</keyword>
<dbReference type="FunFam" id="3.40.50.300:FF:000533">
    <property type="entry name" value="Helicase, Snf2 family"/>
    <property type="match status" value="1"/>
</dbReference>
<dbReference type="Gene3D" id="3.40.50.10810">
    <property type="entry name" value="Tandem AAA-ATPase domain"/>
    <property type="match status" value="1"/>
</dbReference>
<dbReference type="CDD" id="cd18793">
    <property type="entry name" value="SF2_C_SNF"/>
    <property type="match status" value="1"/>
</dbReference>
<dbReference type="InterPro" id="IPR000330">
    <property type="entry name" value="SNF2_N"/>
</dbReference>
<dbReference type="Pfam" id="PF12419">
    <property type="entry name" value="DUF3670"/>
    <property type="match status" value="1"/>
</dbReference>
<dbReference type="InterPro" id="IPR027417">
    <property type="entry name" value="P-loop_NTPase"/>
</dbReference>
<dbReference type="InterPro" id="IPR049730">
    <property type="entry name" value="SNF2/RAD54-like_C"/>
</dbReference>
<dbReference type="AlphaFoldDB" id="A0AA35WSF6"/>
<dbReference type="InterPro" id="IPR022138">
    <property type="entry name" value="DUF3670"/>
</dbReference>
<dbReference type="Proteomes" id="UP001174909">
    <property type="component" value="Unassembled WGS sequence"/>
</dbReference>
<dbReference type="PROSITE" id="PS51192">
    <property type="entry name" value="HELICASE_ATP_BIND_1"/>
    <property type="match status" value="1"/>
</dbReference>
<name>A0AA35WSF6_GEOBA</name>
<evidence type="ECO:0000313" key="5">
    <source>
        <dbReference type="Proteomes" id="UP001174909"/>
    </source>
</evidence>
<organism evidence="4 5">
    <name type="scientific">Geodia barretti</name>
    <name type="common">Barrett's horny sponge</name>
    <dbReference type="NCBI Taxonomy" id="519541"/>
    <lineage>
        <taxon>Eukaryota</taxon>
        <taxon>Metazoa</taxon>
        <taxon>Porifera</taxon>
        <taxon>Demospongiae</taxon>
        <taxon>Heteroscleromorpha</taxon>
        <taxon>Tetractinellida</taxon>
        <taxon>Astrophorina</taxon>
        <taxon>Geodiidae</taxon>
        <taxon>Geodia</taxon>
    </lineage>
</organism>
<proteinExistence type="predicted"/>
<keyword evidence="1" id="KW-0378">Hydrolase</keyword>
<feature type="domain" description="Helicase C-terminal" evidence="3">
    <location>
        <begin position="836"/>
        <end position="993"/>
    </location>
</feature>
<dbReference type="GO" id="GO:0005524">
    <property type="term" value="F:ATP binding"/>
    <property type="evidence" value="ECO:0007669"/>
    <property type="project" value="InterPro"/>
</dbReference>
<dbReference type="SMART" id="SM00487">
    <property type="entry name" value="DEXDc"/>
    <property type="match status" value="1"/>
</dbReference>
<dbReference type="InterPro" id="IPR001650">
    <property type="entry name" value="Helicase_C-like"/>
</dbReference>
<reference evidence="4" key="1">
    <citation type="submission" date="2023-03" db="EMBL/GenBank/DDBJ databases">
        <authorList>
            <person name="Steffen K."/>
            <person name="Cardenas P."/>
        </authorList>
    </citation>
    <scope>NUCLEOTIDE SEQUENCE</scope>
</reference>
<sequence>MDGLWSCRMIVLHGGLNDGCILLWAERSEGEARPEGNGHQEANQHPCCAGPGELTDLLAGAVPEFRAESGEAVSVTAWLPSRGGRPIPSSTLLADPSKSRAKPRLAPWTIAANRLSPADAIPILRACDGRGALTAGVIIGADLAYWGRALRFAAGLVARQQYLPGVGQDLATPRATWIPLFVGADAERLARLSRRMPASARALSEPDATEPPDLPAEAMLRTFVAAVADHLVRHGTAAPETTPSRSRPKVPAFDSVHDAWLHGLSSADGVIGGAPEQLRRLRTQVMEWQRPIALTAGAPFRLCFRLEEPPEPEDGERETAAATDDGWYLRYLLQSHEDRSLLLPAGEVWKTGGQRAHDLEREGFNPREFLLACLGRAGSICGGVADSLHRKEPAGQELDAAAAYRFLTRESVALEEAGYGIMLPAWWTRRGTKVRPALRASVKTPRMQGGGGVSLGTMLDLNLEVALGDQVITARELEALAQLKAPLVRLRGQWVELNAGEIRAAVDFWNRKGESSLGDVIRLAVGADETPGGFELEGVAASGWVEELLEQLTGRAEFQELEAPDGFCGTLRPYQMRGPPGGGKGPALLVCPTSVLNNWRKEADRFTPELPLLVHHGAGRKRGAEFVEAASQQAIVVASYGVLARDVQFMSEVPWRGVVLDEAQNIKNPATRQARAARSLEADYRVALTGTPVENHVGDLWSVMEFLNPGLLGTEGEFRRNYFVPIQAERDAAAAQRLQRATGPFILRRLKTDRCIIDDLPEKMESREFCPLTREQATLYEAVLREAEQSLEEAEGIRRQGAILETLTKLKQVCNHPRQLLGDNSAIAGRSGKLARLEEMLEEVIAVGDRALVFSQFAEMGAILQRHVQDTFGREALFLHGGVSRRQRDQMVERFQDAGNGPSVFILSLRAGGTGLNLTAANHVFHYDRWWNPAVENQATDRAFRIGQTSNVQVHKFMCAGTLEERIDLMIEAKQATAERVVGAGEGWLTRLSNEELREVLTLDREVVAA</sequence>
<accession>A0AA35WSF6</accession>
<dbReference type="PANTHER" id="PTHR10799">
    <property type="entry name" value="SNF2/RAD54 HELICASE FAMILY"/>
    <property type="match status" value="1"/>
</dbReference>
<gene>
    <name evidence="4" type="ORF">GBAR_LOCUS15641</name>
</gene>
<evidence type="ECO:0000259" key="2">
    <source>
        <dbReference type="PROSITE" id="PS51192"/>
    </source>
</evidence>
<protein>
    <submittedName>
        <fullName evidence="4">Uncharacterized ATP-dependent helicase YwqA</fullName>
    </submittedName>
</protein>
<keyword evidence="4" id="KW-0347">Helicase</keyword>
<dbReference type="Pfam" id="PF00176">
    <property type="entry name" value="SNF2-rel_dom"/>
    <property type="match status" value="1"/>
</dbReference>
<keyword evidence="4" id="KW-0067">ATP-binding</keyword>